<proteinExistence type="predicted"/>
<dbReference type="KEGG" id="mseo:MSEO_35240"/>
<dbReference type="Proteomes" id="UP000466632">
    <property type="component" value="Chromosome"/>
</dbReference>
<sequence length="69" mass="6812">MTPGAGADGGESHADSVAAASPAAAKAINLRENLGAFVAAGMTGTLAARDPPMLRAGRGSSPAEHRRLE</sequence>
<name>A0A7I7P2Q1_9MYCO</name>
<feature type="region of interest" description="Disordered" evidence="1">
    <location>
        <begin position="1"/>
        <end position="22"/>
    </location>
</feature>
<feature type="region of interest" description="Disordered" evidence="1">
    <location>
        <begin position="45"/>
        <end position="69"/>
    </location>
</feature>
<keyword evidence="3" id="KW-1185">Reference proteome</keyword>
<evidence type="ECO:0000313" key="3">
    <source>
        <dbReference type="Proteomes" id="UP000466632"/>
    </source>
</evidence>
<evidence type="ECO:0000256" key="1">
    <source>
        <dbReference type="SAM" id="MobiDB-lite"/>
    </source>
</evidence>
<reference evidence="2 3" key="1">
    <citation type="journal article" date="2019" name="Emerg. Microbes Infect.">
        <title>Comprehensive subspecies identification of 175 nontuberculous mycobacteria species based on 7547 genomic profiles.</title>
        <authorList>
            <person name="Matsumoto Y."/>
            <person name="Kinjo T."/>
            <person name="Motooka D."/>
            <person name="Nabeya D."/>
            <person name="Jung N."/>
            <person name="Uechi K."/>
            <person name="Horii T."/>
            <person name="Iida T."/>
            <person name="Fujita J."/>
            <person name="Nakamura S."/>
        </authorList>
    </citation>
    <scope>NUCLEOTIDE SEQUENCE [LARGE SCALE GENOMIC DNA]</scope>
    <source>
        <strain evidence="2 3">JCM 16018</strain>
    </source>
</reference>
<accession>A0A7I7P2Q1</accession>
<dbReference type="AlphaFoldDB" id="A0A7I7P2Q1"/>
<gene>
    <name evidence="2" type="ORF">MSEO_35240</name>
</gene>
<evidence type="ECO:0000313" key="2">
    <source>
        <dbReference type="EMBL" id="BBY03025.1"/>
    </source>
</evidence>
<dbReference type="EMBL" id="AP022582">
    <property type="protein sequence ID" value="BBY03025.1"/>
    <property type="molecule type" value="Genomic_DNA"/>
</dbReference>
<protein>
    <submittedName>
        <fullName evidence="2">Uncharacterized protein</fullName>
    </submittedName>
</protein>
<organism evidence="2 3">
    <name type="scientific">Mycobacterium seoulense</name>
    <dbReference type="NCBI Taxonomy" id="386911"/>
    <lineage>
        <taxon>Bacteria</taxon>
        <taxon>Bacillati</taxon>
        <taxon>Actinomycetota</taxon>
        <taxon>Actinomycetes</taxon>
        <taxon>Mycobacteriales</taxon>
        <taxon>Mycobacteriaceae</taxon>
        <taxon>Mycobacterium</taxon>
    </lineage>
</organism>